<name>A0A3E0W0L6_9MICO</name>
<evidence type="ECO:0008006" key="3">
    <source>
        <dbReference type="Google" id="ProtNLM"/>
    </source>
</evidence>
<comment type="caution">
    <text evidence="1">The sequence shown here is derived from an EMBL/GenBank/DDBJ whole genome shotgun (WGS) entry which is preliminary data.</text>
</comment>
<dbReference type="RefSeq" id="WP_116410778.1">
    <property type="nucleotide sequence ID" value="NZ_NBXB01000017.1"/>
</dbReference>
<dbReference type="OrthoDB" id="3197057at2"/>
<dbReference type="AlphaFoldDB" id="A0A3E0W0L6"/>
<dbReference type="EMBL" id="NBXB01000017">
    <property type="protein sequence ID" value="RFA15842.1"/>
    <property type="molecule type" value="Genomic_DNA"/>
</dbReference>
<dbReference type="Proteomes" id="UP000256541">
    <property type="component" value="Unassembled WGS sequence"/>
</dbReference>
<evidence type="ECO:0000313" key="1">
    <source>
        <dbReference type="EMBL" id="RFA15842.1"/>
    </source>
</evidence>
<accession>A0A3E0W0L6</accession>
<proteinExistence type="predicted"/>
<organism evidence="1 2">
    <name type="scientific">Subtercola boreus</name>
    <dbReference type="NCBI Taxonomy" id="120213"/>
    <lineage>
        <taxon>Bacteria</taxon>
        <taxon>Bacillati</taxon>
        <taxon>Actinomycetota</taxon>
        <taxon>Actinomycetes</taxon>
        <taxon>Micrococcales</taxon>
        <taxon>Microbacteriaceae</taxon>
        <taxon>Subtercola</taxon>
    </lineage>
</organism>
<evidence type="ECO:0000313" key="2">
    <source>
        <dbReference type="Proteomes" id="UP000256541"/>
    </source>
</evidence>
<sequence length="526" mass="58935">MASPLLIVPEWVEQHCVIPDGDNRGNPFVLGDEQFTFVANHYMVRSDALVGQKAEAFIFRRSQLVRAQKWGKSPMIGAFVCVEGVGPVLFDGFASGREMYDCRDFGCGCGWAYEYDQGEPMGRPWSTPLIQITATSEDQTDNTYDALRPMIELGPLAEIIRHTGEEFIRLPGGGRIDVVTSKANSRLGQRVTFAPQDETGLWVKSNGGHKLASTQRRGLAGMGGRAIETTNAWDPAQDSVAQRTFEAPSKDINKDFRQPPAHLSFGDKRDRHKMFVFNYAGAPWVSVAAIEAEAAELVQKDKAEAERFFGNRIVAGSGAWLDFARWESKKATHVVPDKTPIVLGFDGSDVDDWTGIRAETLDGYQFTPTYHDGRPTIWDPRQHNGRVPRLEILAAFDEIFEQFDVVRAYCDPPFWQSEIDGLEAKYPKRVFRWETYRPTQMHAALERMKTDVMLPESQFTHDGDETVGTHIRNAVEVARPGQKYLIFKASETQKIDLAMSSVLAHEAAGDVIAAGYTADEDEYVYY</sequence>
<dbReference type="InterPro" id="IPR027417">
    <property type="entry name" value="P-loop_NTPase"/>
</dbReference>
<gene>
    <name evidence="1" type="ORF">B7R22_05390</name>
</gene>
<dbReference type="Gene3D" id="3.40.50.300">
    <property type="entry name" value="P-loop containing nucleotide triphosphate hydrolases"/>
    <property type="match status" value="1"/>
</dbReference>
<reference evidence="1 2" key="1">
    <citation type="submission" date="2017-04" db="EMBL/GenBank/DDBJ databases">
        <title>Comparative genome analysis of Subtercola boreus.</title>
        <authorList>
            <person name="Cho Y.-J."/>
            <person name="Cho A."/>
            <person name="Kim O.-S."/>
            <person name="Lee J.-I."/>
        </authorList>
    </citation>
    <scope>NUCLEOTIDE SEQUENCE [LARGE SCALE GENOMIC DNA]</scope>
    <source>
        <strain evidence="1 2">P27479</strain>
    </source>
</reference>
<protein>
    <recommendedName>
        <fullName evidence="3">Terminase</fullName>
    </recommendedName>
</protein>